<dbReference type="GO" id="GO:0000463">
    <property type="term" value="P:maturation of LSU-rRNA from tricistronic rRNA transcript (SSU-rRNA, 5.8S rRNA, LSU-rRNA)"/>
    <property type="evidence" value="ECO:0007669"/>
    <property type="project" value="TreeGrafter"/>
</dbReference>
<name>A0AA36CL87_9BILA</name>
<dbReference type="InterPro" id="IPR018038">
    <property type="entry name" value="Ribosomal_uL30_CS"/>
</dbReference>
<comment type="similarity">
    <text evidence="1">Belongs to the universal ribosomal protein uL30 family.</text>
</comment>
<dbReference type="Gene3D" id="1.25.40.10">
    <property type="entry name" value="Tetratricopeptide repeat domain"/>
    <property type="match status" value="1"/>
</dbReference>
<dbReference type="GO" id="GO:0003723">
    <property type="term" value="F:RNA binding"/>
    <property type="evidence" value="ECO:0007669"/>
    <property type="project" value="InterPro"/>
</dbReference>
<dbReference type="InterPro" id="IPR035808">
    <property type="entry name" value="Ribosomal_uL30_euk_arc"/>
</dbReference>
<evidence type="ECO:0000256" key="4">
    <source>
        <dbReference type="SAM" id="MobiDB-lite"/>
    </source>
</evidence>
<dbReference type="InterPro" id="IPR036919">
    <property type="entry name" value="Ribo_uL30_ferredoxin-like_sf"/>
</dbReference>
<dbReference type="InterPro" id="IPR005998">
    <property type="entry name" value="Ribosomal_uL30_euk"/>
</dbReference>
<dbReference type="SUPFAM" id="SSF55129">
    <property type="entry name" value="Ribosomal protein L30p/L7e"/>
    <property type="match status" value="1"/>
</dbReference>
<dbReference type="Proteomes" id="UP001177023">
    <property type="component" value="Unassembled WGS sequence"/>
</dbReference>
<dbReference type="InterPro" id="IPR016082">
    <property type="entry name" value="Ribosomal_uL30_ferredoxin-like"/>
</dbReference>
<evidence type="ECO:0000256" key="2">
    <source>
        <dbReference type="ARBA" id="ARBA00022980"/>
    </source>
</evidence>
<comment type="caution">
    <text evidence="7">The sequence shown here is derived from an EMBL/GenBank/DDBJ whole genome shotgun (WGS) entry which is preliminary data.</text>
</comment>
<evidence type="ECO:0000256" key="1">
    <source>
        <dbReference type="ARBA" id="ARBA00007594"/>
    </source>
</evidence>
<dbReference type="GO" id="GO:0022625">
    <property type="term" value="C:cytosolic large ribosomal subunit"/>
    <property type="evidence" value="ECO:0007669"/>
    <property type="project" value="TreeGrafter"/>
</dbReference>
<keyword evidence="8" id="KW-1185">Reference proteome</keyword>
<dbReference type="NCBIfam" id="TIGR01310">
    <property type="entry name" value="uL30_euk"/>
    <property type="match status" value="1"/>
</dbReference>
<feature type="domain" description="Large ribosomal subunit protein uL30-like ferredoxin-like fold" evidence="5">
    <location>
        <begin position="86"/>
        <end position="136"/>
    </location>
</feature>
<dbReference type="FunFam" id="3.30.1390.20:FF:000003">
    <property type="entry name" value="60S ribosomal protein L7"/>
    <property type="match status" value="1"/>
</dbReference>
<dbReference type="InterPro" id="IPR012988">
    <property type="entry name" value="Ribosomal_uL30_N_euk"/>
</dbReference>
<evidence type="ECO:0000313" key="8">
    <source>
        <dbReference type="Proteomes" id="UP001177023"/>
    </source>
</evidence>
<protein>
    <recommendedName>
        <fullName evidence="9">60S ribosomal protein L7</fullName>
    </recommendedName>
</protein>
<evidence type="ECO:0000259" key="6">
    <source>
        <dbReference type="Pfam" id="PF08079"/>
    </source>
</evidence>
<dbReference type="CDD" id="cd01657">
    <property type="entry name" value="Ribosomal_L7_archeal_euk"/>
    <property type="match status" value="1"/>
</dbReference>
<keyword evidence="2" id="KW-0689">Ribosomal protein</keyword>
<evidence type="ECO:0008006" key="9">
    <source>
        <dbReference type="Google" id="ProtNLM"/>
    </source>
</evidence>
<keyword evidence="3" id="KW-0687">Ribonucleoprotein</keyword>
<dbReference type="AlphaFoldDB" id="A0AA36CL87"/>
<dbReference type="SUPFAM" id="SSF48452">
    <property type="entry name" value="TPR-like"/>
    <property type="match status" value="1"/>
</dbReference>
<feature type="region of interest" description="Disordered" evidence="4">
    <location>
        <begin position="708"/>
        <end position="737"/>
    </location>
</feature>
<dbReference type="Pfam" id="PF00327">
    <property type="entry name" value="Ribosomal_L30"/>
    <property type="match status" value="1"/>
</dbReference>
<evidence type="ECO:0000313" key="7">
    <source>
        <dbReference type="EMBL" id="CAJ0570394.1"/>
    </source>
</evidence>
<sequence>MAVTKKLPQVPETILKRRKQRAEIRQKIKAGKAKAAKRAEEKTGKIFKRAEKYVTEYRKRQQDHLRLKREAEKSGSIYVPEEAKLAFVIRIRGINQLHPRPRKVLQLLRLRQINNGVFVKLNKATIQMLRIAEPYIAWGYPSLKTVHDLVYKRGFAKVNHRRTPITSNDIVEESLGKQDIICMEDLVHEIYNVGENFKRATNFLWPFKLSNPNGGWAKKTNHFVEGGDFGNREDQINNHPCGLAWLLCFRMSDPETRCAELHTEGPDIAEFDGSLLVEAYTMCATAYAEKARQERDHAAKLDARTNAIRMLKNIRERCAISRDTRAEAVACFEIAGLAQEIDARSDEAKKYLKKTIRLAEEHKDQMLRCDALSCLGNIYKAKGKQLILGYQAKMRLLLAERDRDKQAQRRTHASLGNIHLATGHTTDAIRSYRMALVIALELNDRLAMARHYEALAAACFQESDFDEARSYLKNWKALCRQIDYTAGEQNACQMLGDVQLAAGLHPSAAYFYALTQRLAKNSDEAAYNLAQDRLRELKQSGHLTVSEGRIVLDATFDDAPAAISLNGSFDSTDKKAPVISESKERKQRAVPQGDDFFTLLETSQQRLDDQRAEMPKFSPEDSFMTPATPAKRPTLLNRVKSVILTTPLSGSKNWLRRSLTALPRLEKAVKAPRPALEFDSPSRELLPDSEDIAGDYCSTADFDFEDPSASCRRKSVGSVGRSSFHNGRRSGAADGSS</sequence>
<proteinExistence type="inferred from homology"/>
<evidence type="ECO:0000256" key="3">
    <source>
        <dbReference type="ARBA" id="ARBA00023274"/>
    </source>
</evidence>
<reference evidence="7" key="1">
    <citation type="submission" date="2023-06" db="EMBL/GenBank/DDBJ databases">
        <authorList>
            <person name="Delattre M."/>
        </authorList>
    </citation>
    <scope>NUCLEOTIDE SEQUENCE</scope>
    <source>
        <strain evidence="7">AF72</strain>
    </source>
</reference>
<dbReference type="PANTHER" id="PTHR11524">
    <property type="entry name" value="60S RIBOSOMAL PROTEIN L7"/>
    <property type="match status" value="1"/>
</dbReference>
<dbReference type="PROSITE" id="PS00634">
    <property type="entry name" value="RIBOSOMAL_L30"/>
    <property type="match status" value="1"/>
</dbReference>
<feature type="non-terminal residue" evidence="7">
    <location>
        <position position="737"/>
    </location>
</feature>
<dbReference type="Pfam" id="PF08079">
    <property type="entry name" value="Ribosomal_L30_N"/>
    <property type="match status" value="1"/>
</dbReference>
<dbReference type="Gene3D" id="3.30.1390.20">
    <property type="entry name" value="Ribosomal protein L30, ferredoxin-like fold domain"/>
    <property type="match status" value="1"/>
</dbReference>
<organism evidence="7 8">
    <name type="scientific">Mesorhabditis spiculigera</name>
    <dbReference type="NCBI Taxonomy" id="96644"/>
    <lineage>
        <taxon>Eukaryota</taxon>
        <taxon>Metazoa</taxon>
        <taxon>Ecdysozoa</taxon>
        <taxon>Nematoda</taxon>
        <taxon>Chromadorea</taxon>
        <taxon>Rhabditida</taxon>
        <taxon>Rhabditina</taxon>
        <taxon>Rhabditomorpha</taxon>
        <taxon>Rhabditoidea</taxon>
        <taxon>Rhabditidae</taxon>
        <taxon>Mesorhabditinae</taxon>
        <taxon>Mesorhabditis</taxon>
    </lineage>
</organism>
<dbReference type="InterPro" id="IPR011990">
    <property type="entry name" value="TPR-like_helical_dom_sf"/>
</dbReference>
<feature type="domain" description="Large ribosomal subunit protein uL30 N-terminal eukaryotes" evidence="6">
    <location>
        <begin position="10"/>
        <end position="81"/>
    </location>
</feature>
<dbReference type="PANTHER" id="PTHR11524:SF16">
    <property type="entry name" value="LARGE RIBOSOMAL SUBUNIT PROTEIN UL30"/>
    <property type="match status" value="1"/>
</dbReference>
<dbReference type="EMBL" id="CATQJA010002308">
    <property type="protein sequence ID" value="CAJ0570394.1"/>
    <property type="molecule type" value="Genomic_DNA"/>
</dbReference>
<evidence type="ECO:0000259" key="5">
    <source>
        <dbReference type="Pfam" id="PF00327"/>
    </source>
</evidence>
<dbReference type="InterPro" id="IPR039699">
    <property type="entry name" value="Ribosomal_uL30"/>
</dbReference>
<dbReference type="GO" id="GO:0003735">
    <property type="term" value="F:structural constituent of ribosome"/>
    <property type="evidence" value="ECO:0007669"/>
    <property type="project" value="TreeGrafter"/>
</dbReference>
<gene>
    <name evidence="7" type="ORF">MSPICULIGERA_LOCUS8836</name>
</gene>
<accession>A0AA36CL87</accession>